<evidence type="ECO:0000313" key="2">
    <source>
        <dbReference type="EMBL" id="MBP2026814.1"/>
    </source>
</evidence>
<evidence type="ECO:0000259" key="1">
    <source>
        <dbReference type="Pfam" id="PF01764"/>
    </source>
</evidence>
<accession>A0ABS4KGB7</accession>
<evidence type="ECO:0000313" key="3">
    <source>
        <dbReference type="Proteomes" id="UP001314903"/>
    </source>
</evidence>
<dbReference type="InterPro" id="IPR002921">
    <property type="entry name" value="Fungal_lipase-type"/>
</dbReference>
<dbReference type="InterPro" id="IPR051218">
    <property type="entry name" value="Sec_MonoDiacylglyc_Lipase"/>
</dbReference>
<dbReference type="EMBL" id="JAGGLI010000004">
    <property type="protein sequence ID" value="MBP2026814.1"/>
    <property type="molecule type" value="Genomic_DNA"/>
</dbReference>
<name>A0ABS4KGB7_9FIRM</name>
<dbReference type="InterPro" id="IPR029058">
    <property type="entry name" value="AB_hydrolase_fold"/>
</dbReference>
<proteinExistence type="predicted"/>
<dbReference type="PANTHER" id="PTHR45856:SF24">
    <property type="entry name" value="FUNGAL LIPASE-LIKE DOMAIN-CONTAINING PROTEIN"/>
    <property type="match status" value="1"/>
</dbReference>
<keyword evidence="3" id="KW-1185">Reference proteome</keyword>
<dbReference type="SUPFAM" id="SSF53474">
    <property type="entry name" value="alpha/beta-Hydrolases"/>
    <property type="match status" value="1"/>
</dbReference>
<gene>
    <name evidence="2" type="ORF">J2Z35_000605</name>
</gene>
<dbReference type="PANTHER" id="PTHR45856">
    <property type="entry name" value="ALPHA/BETA-HYDROLASES SUPERFAMILY PROTEIN"/>
    <property type="match status" value="1"/>
</dbReference>
<dbReference type="Proteomes" id="UP001314903">
    <property type="component" value="Unassembled WGS sequence"/>
</dbReference>
<feature type="domain" description="Fungal lipase-type" evidence="1">
    <location>
        <begin position="176"/>
        <end position="328"/>
    </location>
</feature>
<sequence length="520" mass="60327">MKRYIKVIFAVLFFLIIFSQISLAQERPYIILGDREYLPKYQDYARGIGEIYGYNPEFSYPLAQFSAYSSSQSYRNPVELREAELVDSSNRYFGEILYKNNFDDIQLVHQYQTERFDIDEFLKSYGGLWRFIRKGSSGSIGIDSPKIKNLAKASTQAIVGYKWVNVNGDTVRVISITFRGTEGLNKPEEVHEDWLINAISAKDSMHKELEDVKVHRGYLACVQAFQELEESIYLGSKTLREIIDEAKYSKDIFILNGHSSGGAMAAIYGAMLVDEKINNVPRENIAVYSFGAPPFTDQTFEKRYFSSDNITNMLTFHRIVERYDIVPYSNRGVRAFDYIRDVVAGFISENKYLNKSRLLAFIFRTNNPEFRQIGNERVYDQGVFIEEDSDVDSKRSAMDRIYFFIEEVTRRKLKHHTMSWYISVLNHEAINHPRGDLTPPRVYREIKNSEITLFSDEEVKIYYSLGDGYPSIRPYEYEGGYRIVSPQGSRLTYFAIDKSGNMSKVRSIDIRRNDTINISE</sequence>
<dbReference type="Pfam" id="PF01764">
    <property type="entry name" value="Lipase_3"/>
    <property type="match status" value="1"/>
</dbReference>
<dbReference type="CDD" id="cd00519">
    <property type="entry name" value="Lipase_3"/>
    <property type="match status" value="1"/>
</dbReference>
<protein>
    <recommendedName>
        <fullName evidence="1">Fungal lipase-type domain-containing protein</fullName>
    </recommendedName>
</protein>
<organism evidence="2 3">
    <name type="scientific">Acetoanaerobium pronyense</name>
    <dbReference type="NCBI Taxonomy" id="1482736"/>
    <lineage>
        <taxon>Bacteria</taxon>
        <taxon>Bacillati</taxon>
        <taxon>Bacillota</taxon>
        <taxon>Clostridia</taxon>
        <taxon>Peptostreptococcales</taxon>
        <taxon>Filifactoraceae</taxon>
        <taxon>Acetoanaerobium</taxon>
    </lineage>
</organism>
<comment type="caution">
    <text evidence="2">The sequence shown here is derived from an EMBL/GenBank/DDBJ whole genome shotgun (WGS) entry which is preliminary data.</text>
</comment>
<dbReference type="Gene3D" id="3.40.50.1820">
    <property type="entry name" value="alpha/beta hydrolase"/>
    <property type="match status" value="1"/>
</dbReference>
<reference evidence="2 3" key="1">
    <citation type="submission" date="2021-03" db="EMBL/GenBank/DDBJ databases">
        <title>Genomic Encyclopedia of Type Strains, Phase IV (KMG-IV): sequencing the most valuable type-strain genomes for metagenomic binning, comparative biology and taxonomic classification.</title>
        <authorList>
            <person name="Goeker M."/>
        </authorList>
    </citation>
    <scope>NUCLEOTIDE SEQUENCE [LARGE SCALE GENOMIC DNA]</scope>
    <source>
        <strain evidence="2 3">DSM 27512</strain>
    </source>
</reference>